<dbReference type="Pfam" id="PF00443">
    <property type="entry name" value="UCH"/>
    <property type="match status" value="1"/>
</dbReference>
<sequence length="417" mass="45437">MLPTGEPYSLARKHSLTSTNRSPYRPESLVDRSAAGAPSLHPPTNWSSSPLNRGSETSSRTTYRDDSSDSDSDSSTSTDSEAEGGHSSNRTPRRRFSNERVSAGASRSSSGVSGLASVFTSKLMGSSPSRGPITRASSAVRGRTGLQNLGNTCYLNSIIQCLVHTPELAQSFLDNGPCDTGRSLFRSRSIARAFGELVKQLLGPGAAATYSPREFLNCISTWDRAFSGGRQHDSQEFLHSLLDALQTECNRVKGKAKYKELKGKGTEEQQADEAWAYAKSWFDSCINDIFGGQLQSTVVCQKCKNVTHCFDPFLDLSIPIPKNVPAASVNIHDCLRAFTETETLDGREQYRCEHCKSPCTSTKKLSIYRLPLVLILHLKRFASSNSSTSFLGTSSVAKSANRRAESEVTLRLATLIP</sequence>
<dbReference type="GO" id="GO:0016579">
    <property type="term" value="P:protein deubiquitination"/>
    <property type="evidence" value="ECO:0007669"/>
    <property type="project" value="InterPro"/>
</dbReference>
<evidence type="ECO:0000259" key="3">
    <source>
        <dbReference type="PROSITE" id="PS50235"/>
    </source>
</evidence>
<dbReference type="InterPro" id="IPR038765">
    <property type="entry name" value="Papain-like_cys_pep_sf"/>
</dbReference>
<name>A0AAE0GJJ6_9CHLO</name>
<reference evidence="4 5" key="1">
    <citation type="journal article" date="2015" name="Genome Biol. Evol.">
        <title>Comparative Genomics of a Bacterivorous Green Alga Reveals Evolutionary Causalities and Consequences of Phago-Mixotrophic Mode of Nutrition.</title>
        <authorList>
            <person name="Burns J.A."/>
            <person name="Paasch A."/>
            <person name="Narechania A."/>
            <person name="Kim E."/>
        </authorList>
    </citation>
    <scope>NUCLEOTIDE SEQUENCE [LARGE SCALE GENOMIC DNA]</scope>
    <source>
        <strain evidence="4 5">PLY_AMNH</strain>
    </source>
</reference>
<accession>A0AAE0GJJ6</accession>
<comment type="similarity">
    <text evidence="1">Belongs to the peptidase C19 family.</text>
</comment>
<dbReference type="SUPFAM" id="SSF54001">
    <property type="entry name" value="Cysteine proteinases"/>
    <property type="match status" value="1"/>
</dbReference>
<dbReference type="InterPro" id="IPR001394">
    <property type="entry name" value="Peptidase_C19_UCH"/>
</dbReference>
<feature type="compositionally biased region" description="Polar residues" evidence="2">
    <location>
        <begin position="42"/>
        <end position="54"/>
    </location>
</feature>
<dbReference type="GO" id="GO:0004843">
    <property type="term" value="F:cysteine-type deubiquitinase activity"/>
    <property type="evidence" value="ECO:0007669"/>
    <property type="project" value="InterPro"/>
</dbReference>
<dbReference type="InterPro" id="IPR028889">
    <property type="entry name" value="USP"/>
</dbReference>
<protein>
    <recommendedName>
        <fullName evidence="3">USP domain-containing protein</fullName>
    </recommendedName>
</protein>
<dbReference type="Gene3D" id="3.90.70.10">
    <property type="entry name" value="Cysteine proteinases"/>
    <property type="match status" value="1"/>
</dbReference>
<evidence type="ECO:0000313" key="4">
    <source>
        <dbReference type="EMBL" id="KAK3279195.1"/>
    </source>
</evidence>
<dbReference type="AlphaFoldDB" id="A0AAE0GJJ6"/>
<comment type="caution">
    <text evidence="4">The sequence shown here is derived from an EMBL/GenBank/DDBJ whole genome shotgun (WGS) entry which is preliminary data.</text>
</comment>
<dbReference type="EMBL" id="LGRX02005083">
    <property type="protein sequence ID" value="KAK3279195.1"/>
    <property type="molecule type" value="Genomic_DNA"/>
</dbReference>
<dbReference type="InterPro" id="IPR050185">
    <property type="entry name" value="Ub_carboxyl-term_hydrolase"/>
</dbReference>
<dbReference type="Proteomes" id="UP001190700">
    <property type="component" value="Unassembled WGS sequence"/>
</dbReference>
<keyword evidence="5" id="KW-1185">Reference proteome</keyword>
<feature type="region of interest" description="Disordered" evidence="2">
    <location>
        <begin position="1"/>
        <end position="112"/>
    </location>
</feature>
<feature type="compositionally biased region" description="Low complexity" evidence="2">
    <location>
        <begin position="100"/>
        <end position="112"/>
    </location>
</feature>
<gene>
    <name evidence="4" type="ORF">CYMTET_12908</name>
</gene>
<dbReference type="PROSITE" id="PS00972">
    <property type="entry name" value="USP_1"/>
    <property type="match status" value="1"/>
</dbReference>
<evidence type="ECO:0000313" key="5">
    <source>
        <dbReference type="Proteomes" id="UP001190700"/>
    </source>
</evidence>
<proteinExistence type="inferred from homology"/>
<dbReference type="PANTHER" id="PTHR21646">
    <property type="entry name" value="UBIQUITIN CARBOXYL-TERMINAL HYDROLASE"/>
    <property type="match status" value="1"/>
</dbReference>
<organism evidence="4 5">
    <name type="scientific">Cymbomonas tetramitiformis</name>
    <dbReference type="NCBI Taxonomy" id="36881"/>
    <lineage>
        <taxon>Eukaryota</taxon>
        <taxon>Viridiplantae</taxon>
        <taxon>Chlorophyta</taxon>
        <taxon>Pyramimonadophyceae</taxon>
        <taxon>Pyramimonadales</taxon>
        <taxon>Pyramimonadaceae</taxon>
        <taxon>Cymbomonas</taxon>
    </lineage>
</organism>
<evidence type="ECO:0000256" key="1">
    <source>
        <dbReference type="ARBA" id="ARBA00009085"/>
    </source>
</evidence>
<feature type="domain" description="USP" evidence="3">
    <location>
        <begin position="144"/>
        <end position="417"/>
    </location>
</feature>
<evidence type="ECO:0000256" key="2">
    <source>
        <dbReference type="SAM" id="MobiDB-lite"/>
    </source>
</evidence>
<dbReference type="InterPro" id="IPR018200">
    <property type="entry name" value="USP_CS"/>
</dbReference>
<dbReference type="PROSITE" id="PS50235">
    <property type="entry name" value="USP_3"/>
    <property type="match status" value="1"/>
</dbReference>